<feature type="region of interest" description="Disordered" evidence="1">
    <location>
        <begin position="47"/>
        <end position="151"/>
    </location>
</feature>
<gene>
    <name evidence="3" type="ORF">EYF80_059586</name>
</gene>
<name>A0A4Z2EPK9_9TELE</name>
<organism evidence="3 4">
    <name type="scientific">Liparis tanakae</name>
    <name type="common">Tanaka's snailfish</name>
    <dbReference type="NCBI Taxonomy" id="230148"/>
    <lineage>
        <taxon>Eukaryota</taxon>
        <taxon>Metazoa</taxon>
        <taxon>Chordata</taxon>
        <taxon>Craniata</taxon>
        <taxon>Vertebrata</taxon>
        <taxon>Euteleostomi</taxon>
        <taxon>Actinopterygii</taxon>
        <taxon>Neopterygii</taxon>
        <taxon>Teleostei</taxon>
        <taxon>Neoteleostei</taxon>
        <taxon>Acanthomorphata</taxon>
        <taxon>Eupercaria</taxon>
        <taxon>Perciformes</taxon>
        <taxon>Cottioidei</taxon>
        <taxon>Cottales</taxon>
        <taxon>Liparidae</taxon>
        <taxon>Liparis</taxon>
    </lineage>
</organism>
<keyword evidence="4" id="KW-1185">Reference proteome</keyword>
<feature type="region of interest" description="Disordered" evidence="1">
    <location>
        <begin position="557"/>
        <end position="607"/>
    </location>
</feature>
<feature type="region of interest" description="Disordered" evidence="1">
    <location>
        <begin position="182"/>
        <end position="201"/>
    </location>
</feature>
<evidence type="ECO:0000313" key="3">
    <source>
        <dbReference type="EMBL" id="TNN30262.1"/>
    </source>
</evidence>
<keyword evidence="2" id="KW-1133">Transmembrane helix</keyword>
<feature type="compositionally biased region" description="Low complexity" evidence="1">
    <location>
        <begin position="273"/>
        <end position="286"/>
    </location>
</feature>
<accession>A0A4Z2EPK9</accession>
<feature type="region of interest" description="Disordered" evidence="1">
    <location>
        <begin position="273"/>
        <end position="293"/>
    </location>
</feature>
<evidence type="ECO:0000256" key="2">
    <source>
        <dbReference type="SAM" id="Phobius"/>
    </source>
</evidence>
<feature type="transmembrane region" description="Helical" evidence="2">
    <location>
        <begin position="420"/>
        <end position="449"/>
    </location>
</feature>
<feature type="compositionally biased region" description="Gly residues" evidence="1">
    <location>
        <begin position="563"/>
        <end position="576"/>
    </location>
</feature>
<feature type="compositionally biased region" description="Pro residues" evidence="1">
    <location>
        <begin position="90"/>
        <end position="106"/>
    </location>
</feature>
<evidence type="ECO:0000256" key="1">
    <source>
        <dbReference type="SAM" id="MobiDB-lite"/>
    </source>
</evidence>
<dbReference type="Proteomes" id="UP000314294">
    <property type="component" value="Unassembled WGS sequence"/>
</dbReference>
<comment type="caution">
    <text evidence="3">The sequence shown here is derived from an EMBL/GenBank/DDBJ whole genome shotgun (WGS) entry which is preliminary data.</text>
</comment>
<dbReference type="AlphaFoldDB" id="A0A4Z2EPK9"/>
<protein>
    <submittedName>
        <fullName evidence="3">Uncharacterized protein</fullName>
    </submittedName>
</protein>
<feature type="region of interest" description="Disordered" evidence="1">
    <location>
        <begin position="1"/>
        <end position="28"/>
    </location>
</feature>
<feature type="compositionally biased region" description="Basic and acidic residues" evidence="1">
    <location>
        <begin position="577"/>
        <end position="598"/>
    </location>
</feature>
<reference evidence="3 4" key="1">
    <citation type="submission" date="2019-03" db="EMBL/GenBank/DDBJ databases">
        <title>First draft genome of Liparis tanakae, snailfish: a comprehensive survey of snailfish specific genes.</title>
        <authorList>
            <person name="Kim W."/>
            <person name="Song I."/>
            <person name="Jeong J.-H."/>
            <person name="Kim D."/>
            <person name="Kim S."/>
            <person name="Ryu S."/>
            <person name="Song J.Y."/>
            <person name="Lee S.K."/>
        </authorList>
    </citation>
    <scope>NUCLEOTIDE SEQUENCE [LARGE SCALE GENOMIC DNA]</scope>
    <source>
        <tissue evidence="3">Muscle</tissue>
    </source>
</reference>
<evidence type="ECO:0000313" key="4">
    <source>
        <dbReference type="Proteomes" id="UP000314294"/>
    </source>
</evidence>
<dbReference type="EMBL" id="SRLO01004691">
    <property type="protein sequence ID" value="TNN30262.1"/>
    <property type="molecule type" value="Genomic_DNA"/>
</dbReference>
<sequence>MAHLEQEVSPRMPRPPPCTTAAAGGQEVAPHRAALRCDVPGGIAWRVRVGGRRPVRGGGVQAADSPTRRGGVGPGRRIRPPKTTQTGRRAPPPRGAVSHAPPPPGGRSPRGGGRGVGARPTPSALFKVYVSKGRSARRRPSSSSPPRPRSPRLLAPVVLVRLAEGFVEALAGPSAVGGPVVRVRGRSGRPPPVGGGGGRAVAVGHPARMRVGGLRGPLAGSPGGARVRVGGPPVRVRVAVGEALLVGGGLVVPLVLVVALVEGPVPLRAVPGRGSAPAAPVGRPGRAMGGRARGLVPGRARRAVPGRGAPGVGRGLARRGPLVVTPVVVRRGEVAGRGRAQPAGPRGAVARLADGGGVGDVGAGHGGGLGQLAAASPRGAGPRAHLSVSPSVGPLAGRAGPVAVLGGPVGVLVPVGPVALLVHGAVVVVVVVVVVPAVLGPAAVPLAFLRREVARLRRGAEVCTQTWGEVSVYTRTHEGQSDQGTGPQIDFYTTRGGGWRAARRSERLTRVGVGVSGEGALRRPVTAVPVPAPAAVPPLLGHHPLQGVVVQPHAAARAPVHQAGGGATHGAGVGDGLRGDGGRCRKETRRRGDEETRRRGGKKKQRK</sequence>
<proteinExistence type="predicted"/>
<keyword evidence="2" id="KW-0812">Transmembrane</keyword>
<keyword evidence="2" id="KW-0472">Membrane</keyword>